<comment type="subcellular location">
    <subcellularLocation>
        <location evidence="1">Cell outer membrane</location>
        <topology evidence="1">Multi-pass membrane protein</topology>
    </subcellularLocation>
</comment>
<dbReference type="GO" id="GO:0015344">
    <property type="term" value="F:siderophore uptake transmembrane transporter activity"/>
    <property type="evidence" value="ECO:0007669"/>
    <property type="project" value="TreeGrafter"/>
</dbReference>
<feature type="non-terminal residue" evidence="10">
    <location>
        <position position="277"/>
    </location>
</feature>
<dbReference type="InterPro" id="IPR000531">
    <property type="entry name" value="Beta-barrel_TonB"/>
</dbReference>
<reference evidence="10" key="1">
    <citation type="journal article" date="2014" name="Front. Microbiol.">
        <title>High frequency of phylogenetically diverse reductive dehalogenase-homologous genes in deep subseafloor sedimentary metagenomes.</title>
        <authorList>
            <person name="Kawai M."/>
            <person name="Futagami T."/>
            <person name="Toyoda A."/>
            <person name="Takaki Y."/>
            <person name="Nishi S."/>
            <person name="Hori S."/>
            <person name="Arai W."/>
            <person name="Tsubouchi T."/>
            <person name="Morono Y."/>
            <person name="Uchiyama I."/>
            <person name="Ito T."/>
            <person name="Fujiyama A."/>
            <person name="Inagaki F."/>
            <person name="Takami H."/>
        </authorList>
    </citation>
    <scope>NUCLEOTIDE SEQUENCE</scope>
    <source>
        <strain evidence="10">Expedition CK06-06</strain>
    </source>
</reference>
<evidence type="ECO:0000256" key="4">
    <source>
        <dbReference type="ARBA" id="ARBA00022729"/>
    </source>
</evidence>
<dbReference type="PROSITE" id="PS52016">
    <property type="entry name" value="TONB_DEPENDENT_REC_3"/>
    <property type="match status" value="1"/>
</dbReference>
<evidence type="ECO:0000256" key="7">
    <source>
        <dbReference type="ARBA" id="ARBA00023170"/>
    </source>
</evidence>
<dbReference type="GO" id="GO:0009279">
    <property type="term" value="C:cell outer membrane"/>
    <property type="evidence" value="ECO:0007669"/>
    <property type="project" value="UniProtKB-SubCell"/>
</dbReference>
<dbReference type="GO" id="GO:0044718">
    <property type="term" value="P:siderophore transmembrane transport"/>
    <property type="evidence" value="ECO:0007669"/>
    <property type="project" value="TreeGrafter"/>
</dbReference>
<proteinExistence type="predicted"/>
<keyword evidence="7" id="KW-0675">Receptor</keyword>
<dbReference type="SUPFAM" id="SSF56935">
    <property type="entry name" value="Porins"/>
    <property type="match status" value="1"/>
</dbReference>
<comment type="caution">
    <text evidence="10">The sequence shown here is derived from an EMBL/GenBank/DDBJ whole genome shotgun (WGS) entry which is preliminary data.</text>
</comment>
<keyword evidence="8" id="KW-0998">Cell outer membrane</keyword>
<dbReference type="InterPro" id="IPR039426">
    <property type="entry name" value="TonB-dep_rcpt-like"/>
</dbReference>
<feature type="non-terminal residue" evidence="10">
    <location>
        <position position="1"/>
    </location>
</feature>
<dbReference type="Pfam" id="PF00593">
    <property type="entry name" value="TonB_dep_Rec_b-barrel"/>
    <property type="match status" value="1"/>
</dbReference>
<evidence type="ECO:0000256" key="5">
    <source>
        <dbReference type="ARBA" id="ARBA00023077"/>
    </source>
</evidence>
<evidence type="ECO:0000256" key="8">
    <source>
        <dbReference type="ARBA" id="ARBA00023237"/>
    </source>
</evidence>
<evidence type="ECO:0000256" key="2">
    <source>
        <dbReference type="ARBA" id="ARBA00022448"/>
    </source>
</evidence>
<evidence type="ECO:0000313" key="10">
    <source>
        <dbReference type="EMBL" id="GAF87702.1"/>
    </source>
</evidence>
<dbReference type="EMBL" id="BARS01017817">
    <property type="protein sequence ID" value="GAF87702.1"/>
    <property type="molecule type" value="Genomic_DNA"/>
</dbReference>
<keyword evidence="2" id="KW-0813">Transport</keyword>
<evidence type="ECO:0000256" key="1">
    <source>
        <dbReference type="ARBA" id="ARBA00004571"/>
    </source>
</evidence>
<name>X0THU0_9ZZZZ</name>
<keyword evidence="6" id="KW-0472">Membrane</keyword>
<sequence length="277" mass="31209">GLNSPFVALRESLKAFSERIQFSAGVRLDWTDGFDAEVLPTAGIVLQPYPWIRARANVGRAYRAPNFDELFHPDEGFIRGNPDLDPEDAWNFDAGGELIFARIGPFSNLRIGASWFRREIDESIVFVLINAETIQPINTGSATTDGYEITASVDFTRYARLAFNYTDTDSRRDKNGSRFPGQPDREAFGKLRLGPEDFWKLVVEVQYVGEILVSEGDTLSLPDRTVWNSSASIDLAQIRRLGLDRFTGELWVFVEGNNLSDVAVRDVFSFPQPGRRF</sequence>
<protein>
    <recommendedName>
        <fullName evidence="9">TonB-dependent receptor-like beta-barrel domain-containing protein</fullName>
    </recommendedName>
</protein>
<gene>
    <name evidence="10" type="ORF">S01H1_29087</name>
</gene>
<dbReference type="InterPro" id="IPR036942">
    <property type="entry name" value="Beta-barrel_TonB_sf"/>
</dbReference>
<evidence type="ECO:0000256" key="3">
    <source>
        <dbReference type="ARBA" id="ARBA00022692"/>
    </source>
</evidence>
<dbReference type="Gene3D" id="2.40.170.20">
    <property type="entry name" value="TonB-dependent receptor, beta-barrel domain"/>
    <property type="match status" value="1"/>
</dbReference>
<dbReference type="PANTHER" id="PTHR30069:SF29">
    <property type="entry name" value="HEMOGLOBIN AND HEMOGLOBIN-HAPTOGLOBIN-BINDING PROTEIN 1-RELATED"/>
    <property type="match status" value="1"/>
</dbReference>
<organism evidence="10">
    <name type="scientific">marine sediment metagenome</name>
    <dbReference type="NCBI Taxonomy" id="412755"/>
    <lineage>
        <taxon>unclassified sequences</taxon>
        <taxon>metagenomes</taxon>
        <taxon>ecological metagenomes</taxon>
    </lineage>
</organism>
<keyword evidence="3" id="KW-0812">Transmembrane</keyword>
<evidence type="ECO:0000259" key="9">
    <source>
        <dbReference type="Pfam" id="PF00593"/>
    </source>
</evidence>
<keyword evidence="5" id="KW-0798">TonB box</keyword>
<dbReference type="PANTHER" id="PTHR30069">
    <property type="entry name" value="TONB-DEPENDENT OUTER MEMBRANE RECEPTOR"/>
    <property type="match status" value="1"/>
</dbReference>
<feature type="domain" description="TonB-dependent receptor-like beta-barrel" evidence="9">
    <location>
        <begin position="16"/>
        <end position="244"/>
    </location>
</feature>
<accession>X0THU0</accession>
<dbReference type="AlphaFoldDB" id="X0THU0"/>
<keyword evidence="4" id="KW-0732">Signal</keyword>
<evidence type="ECO:0000256" key="6">
    <source>
        <dbReference type="ARBA" id="ARBA00023136"/>
    </source>
</evidence>